<proteinExistence type="predicted"/>
<reference evidence="1 2" key="1">
    <citation type="submission" date="2017-06" db="EMBL/GenBank/DDBJ databases">
        <title>Novel microbial phyla capable of carbon fixation and sulfur reduction in deep-sea sediments.</title>
        <authorList>
            <person name="Huang J."/>
            <person name="Baker B."/>
            <person name="Wang Y."/>
        </authorList>
    </citation>
    <scope>NUCLEOTIDE SEQUENCE [LARGE SCALE GENOMIC DNA]</scope>
    <source>
        <strain evidence="1">B3_TA06</strain>
    </source>
</reference>
<evidence type="ECO:0008006" key="3">
    <source>
        <dbReference type="Google" id="ProtNLM"/>
    </source>
</evidence>
<evidence type="ECO:0000313" key="1">
    <source>
        <dbReference type="EMBL" id="TKJ44186.1"/>
    </source>
</evidence>
<protein>
    <recommendedName>
        <fullName evidence="3">Secretion system C-terminal sorting domain-containing protein</fullName>
    </recommendedName>
</protein>
<dbReference type="EMBL" id="NJBO01000001">
    <property type="protein sequence ID" value="TKJ44186.1"/>
    <property type="molecule type" value="Genomic_DNA"/>
</dbReference>
<organism evidence="1 2">
    <name type="scientific">candidate division TA06 bacterium B3_TA06</name>
    <dbReference type="NCBI Taxonomy" id="2012487"/>
    <lineage>
        <taxon>Bacteria</taxon>
        <taxon>Bacteria division TA06</taxon>
    </lineage>
</organism>
<comment type="caution">
    <text evidence="1">The sequence shown here is derived from an EMBL/GenBank/DDBJ whole genome shotgun (WGS) entry which is preliminary data.</text>
</comment>
<dbReference type="Proteomes" id="UP000317778">
    <property type="component" value="Unassembled WGS sequence"/>
</dbReference>
<evidence type="ECO:0000313" key="2">
    <source>
        <dbReference type="Proteomes" id="UP000317778"/>
    </source>
</evidence>
<sequence>MKKWISVLLVIGVVSAFGQAWDIKAVDTTGNVGLFTSLAIDSENSPHIAYLYADSAFLKYAAWNGTDWDIEVVDDNGGLGGVGIFASLALGPLTDLPQIAYYDVANANLKWASLDGSGHWIVGTPDPSDNDVGQGCDIAVDQDDYAHISYYDATTNYLLYVRSSATGWVRDTVDSVGPLPIFWTDISGTSITLDSIGTPYIAYYAWDGDPLTGTGYLKYAYLVSGNWMIDTVEMVPGDNIGAWPDIVINEDAGSLPYISYFNATNGYLTYARWTGSTWAIDVIDQGSYGSQALGSTHASYYSEANGDLKYAYSENYLGWHTEKVDTTGNVGKYTSIALSYQGDASFPHISYYDATNGDLKYVTKIIKDVLPVTWWFQGHPPDLRQIHPDSTYTPVATVRNQSNTPATFNVEFKIFYSGFQDYSSTKTVGPLGVDEEAEVTFNGWLNIPHHDSAWYDIRVYTLLAGDSVPDNDTIYDSVYCTSAAVKEKEIAPTTYELSVTGGAVMLSLPALTDGELYVLDVVGRRRLTLHEGNLAAGVHEFTLDESALPSGVYFIKFSSPAANLTRKTVFVR</sequence>
<name>A0A532VAG3_UNCT6</name>
<dbReference type="AlphaFoldDB" id="A0A532VAG3"/>
<gene>
    <name evidence="1" type="ORF">CEE36_00130</name>
</gene>
<accession>A0A532VAG3</accession>
<dbReference type="Gene3D" id="2.120.10.70">
    <property type="entry name" value="Fucose-specific lectin"/>
    <property type="match status" value="2"/>
</dbReference>